<organism evidence="2">
    <name type="scientific">Vibrio harveyi</name>
    <name type="common">Beneckea harveyi</name>
    <dbReference type="NCBI Taxonomy" id="669"/>
    <lineage>
        <taxon>Bacteria</taxon>
        <taxon>Pseudomonadati</taxon>
        <taxon>Pseudomonadota</taxon>
        <taxon>Gammaproteobacteria</taxon>
        <taxon>Vibrionales</taxon>
        <taxon>Vibrionaceae</taxon>
        <taxon>Vibrio</taxon>
    </lineage>
</organism>
<dbReference type="PATRIC" id="fig|669.46.peg.4098"/>
<name>E5G5I6_VIBHA</name>
<keyword evidence="2" id="KW-0614">Plasmid</keyword>
<feature type="region of interest" description="Disordered" evidence="1">
    <location>
        <begin position="1"/>
        <end position="30"/>
    </location>
</feature>
<evidence type="ECO:0000256" key="1">
    <source>
        <dbReference type="SAM" id="MobiDB-lite"/>
    </source>
</evidence>
<geneLocation type="plasmid" evidence="2">
    <name>pVH1</name>
</geneLocation>
<dbReference type="EMBL" id="HM752252">
    <property type="protein sequence ID" value="ADQ53912.1"/>
    <property type="molecule type" value="Genomic_DNA"/>
</dbReference>
<accession>E5G5I6</accession>
<dbReference type="AlphaFoldDB" id="E5G5I6"/>
<dbReference type="RefSeq" id="WP_053050404.1">
    <property type="nucleotide sequence ID" value="NZ_BGNF01000055.1"/>
</dbReference>
<proteinExistence type="predicted"/>
<sequence>MKPRTQHKRRHTAQLKSTHSHNSNSTENDSGSLFVLDMLVDNDWRHLVLSHKTAQKLIQRTQHRGYTLEPYDNR</sequence>
<feature type="compositionally biased region" description="Basic residues" evidence="1">
    <location>
        <begin position="1"/>
        <end position="13"/>
    </location>
</feature>
<evidence type="ECO:0000313" key="2">
    <source>
        <dbReference type="EMBL" id="ADQ53912.1"/>
    </source>
</evidence>
<protein>
    <submittedName>
        <fullName evidence="2">Uncharacterized protein</fullName>
    </submittedName>
</protein>
<reference evidence="2" key="1">
    <citation type="submission" date="2010-07" db="EMBL/GenBank/DDBJ databases">
        <title>Gene structure and function analysis of the virulence-related plasmid pVH1 from Vibrio harveyi VIB645.</title>
        <authorList>
            <person name="Hou X."/>
            <person name="Sun J."/>
            <person name="Sun B."/>
            <person name="Liu J."/>
            <person name="Zhang X."/>
        </authorList>
    </citation>
    <scope>NUCLEOTIDE SEQUENCE</scope>
    <source>
        <strain evidence="2">VIB645</strain>
        <plasmid evidence="2">pVH1</plasmid>
    </source>
</reference>